<evidence type="ECO:0000256" key="3">
    <source>
        <dbReference type="ARBA" id="ARBA00023163"/>
    </source>
</evidence>
<dbReference type="PROSITE" id="PS01117">
    <property type="entry name" value="HTH_MARR_1"/>
    <property type="match status" value="1"/>
</dbReference>
<dbReference type="InterPro" id="IPR052526">
    <property type="entry name" value="HTH-type_Bedaq_tolerance"/>
</dbReference>
<dbReference type="InterPro" id="IPR036390">
    <property type="entry name" value="WH_DNA-bd_sf"/>
</dbReference>
<feature type="domain" description="HTH marR-type" evidence="4">
    <location>
        <begin position="1"/>
        <end position="139"/>
    </location>
</feature>
<organism evidence="5 6">
    <name type="scientific">Actinoallomurus iriomotensis</name>
    <dbReference type="NCBI Taxonomy" id="478107"/>
    <lineage>
        <taxon>Bacteria</taxon>
        <taxon>Bacillati</taxon>
        <taxon>Actinomycetota</taxon>
        <taxon>Actinomycetes</taxon>
        <taxon>Streptosporangiales</taxon>
        <taxon>Thermomonosporaceae</taxon>
        <taxon>Actinoallomurus</taxon>
    </lineage>
</organism>
<evidence type="ECO:0000256" key="1">
    <source>
        <dbReference type="ARBA" id="ARBA00023015"/>
    </source>
</evidence>
<dbReference type="SUPFAM" id="SSF46785">
    <property type="entry name" value="Winged helix' DNA-binding domain"/>
    <property type="match status" value="1"/>
</dbReference>
<evidence type="ECO:0000313" key="5">
    <source>
        <dbReference type="EMBL" id="GLY90562.1"/>
    </source>
</evidence>
<dbReference type="SMART" id="SM00347">
    <property type="entry name" value="HTH_MARR"/>
    <property type="match status" value="1"/>
</dbReference>
<keyword evidence="3" id="KW-0804">Transcription</keyword>
<sequence length="150" mass="16709">MEDFPELPEAAVAASIGATNLAQRMRAERPRDGTTLSMISALTHLDREGPLTAGRLAALQRAKPQTLTRTLARLEERGWIARGPSDTDRRQVLLHLTEQGAARLREDVRSRTAWLAQAMERLSPTEREVLRIAGTLMADLATWDDIEDAR</sequence>
<dbReference type="PANTHER" id="PTHR39515:SF2">
    <property type="entry name" value="HTH-TYPE TRANSCRIPTIONAL REGULATOR RV0880"/>
    <property type="match status" value="1"/>
</dbReference>
<accession>A0A9W6W527</accession>
<dbReference type="GO" id="GO:0003677">
    <property type="term" value="F:DNA binding"/>
    <property type="evidence" value="ECO:0007669"/>
    <property type="project" value="UniProtKB-KW"/>
</dbReference>
<gene>
    <name evidence="5" type="ORF">Airi02_084910</name>
</gene>
<dbReference type="PROSITE" id="PS50995">
    <property type="entry name" value="HTH_MARR_2"/>
    <property type="match status" value="1"/>
</dbReference>
<dbReference type="Gene3D" id="1.10.10.10">
    <property type="entry name" value="Winged helix-like DNA-binding domain superfamily/Winged helix DNA-binding domain"/>
    <property type="match status" value="1"/>
</dbReference>
<evidence type="ECO:0000313" key="6">
    <source>
        <dbReference type="Proteomes" id="UP001165074"/>
    </source>
</evidence>
<dbReference type="PRINTS" id="PR00598">
    <property type="entry name" value="HTHMARR"/>
</dbReference>
<name>A0A9W6W527_9ACTN</name>
<keyword evidence="2" id="KW-0238">DNA-binding</keyword>
<dbReference type="Pfam" id="PF01047">
    <property type="entry name" value="MarR"/>
    <property type="match status" value="1"/>
</dbReference>
<dbReference type="RefSeq" id="WP_285581534.1">
    <property type="nucleotide sequence ID" value="NZ_BSTK01000017.1"/>
</dbReference>
<evidence type="ECO:0000256" key="2">
    <source>
        <dbReference type="ARBA" id="ARBA00023125"/>
    </source>
</evidence>
<dbReference type="GO" id="GO:0003700">
    <property type="term" value="F:DNA-binding transcription factor activity"/>
    <property type="evidence" value="ECO:0007669"/>
    <property type="project" value="InterPro"/>
</dbReference>
<dbReference type="InterPro" id="IPR036388">
    <property type="entry name" value="WH-like_DNA-bd_sf"/>
</dbReference>
<reference evidence="5" key="1">
    <citation type="submission" date="2023-03" db="EMBL/GenBank/DDBJ databases">
        <title>Actinoallomurus iriomotensis NBRC 103684.</title>
        <authorList>
            <person name="Ichikawa N."/>
            <person name="Sato H."/>
            <person name="Tonouchi N."/>
        </authorList>
    </citation>
    <scope>NUCLEOTIDE SEQUENCE</scope>
    <source>
        <strain evidence="5">NBRC 103684</strain>
    </source>
</reference>
<evidence type="ECO:0000259" key="4">
    <source>
        <dbReference type="PROSITE" id="PS50995"/>
    </source>
</evidence>
<dbReference type="PANTHER" id="PTHR39515">
    <property type="entry name" value="CONSERVED PROTEIN"/>
    <property type="match status" value="1"/>
</dbReference>
<dbReference type="Proteomes" id="UP001165074">
    <property type="component" value="Unassembled WGS sequence"/>
</dbReference>
<dbReference type="InterPro" id="IPR023187">
    <property type="entry name" value="Tscrpt_reg_MarR-type_CS"/>
</dbReference>
<dbReference type="AlphaFoldDB" id="A0A9W6W527"/>
<dbReference type="InterPro" id="IPR000835">
    <property type="entry name" value="HTH_MarR-typ"/>
</dbReference>
<proteinExistence type="predicted"/>
<keyword evidence="6" id="KW-1185">Reference proteome</keyword>
<keyword evidence="1" id="KW-0805">Transcription regulation</keyword>
<dbReference type="EMBL" id="BSTK01000017">
    <property type="protein sequence ID" value="GLY90562.1"/>
    <property type="molecule type" value="Genomic_DNA"/>
</dbReference>
<protein>
    <submittedName>
        <fullName evidence="5">MarR family transcriptional regulator</fullName>
    </submittedName>
</protein>
<comment type="caution">
    <text evidence="5">The sequence shown here is derived from an EMBL/GenBank/DDBJ whole genome shotgun (WGS) entry which is preliminary data.</text>
</comment>